<feature type="compositionally biased region" description="Polar residues" evidence="7">
    <location>
        <begin position="137"/>
        <end position="148"/>
    </location>
</feature>
<dbReference type="Gene3D" id="1.10.10.60">
    <property type="entry name" value="Homeodomain-like"/>
    <property type="match status" value="1"/>
</dbReference>
<dbReference type="PhylomeDB" id="T1INX4"/>
<evidence type="ECO:0000256" key="4">
    <source>
        <dbReference type="ARBA" id="ARBA00023242"/>
    </source>
</evidence>
<dbReference type="InterPro" id="IPR001356">
    <property type="entry name" value="HD"/>
</dbReference>
<dbReference type="PROSITE" id="PS00027">
    <property type="entry name" value="HOMEOBOX_1"/>
    <property type="match status" value="1"/>
</dbReference>
<evidence type="ECO:0000313" key="9">
    <source>
        <dbReference type="EnsemblMetazoa" id="SMAR002713-PA"/>
    </source>
</evidence>
<feature type="region of interest" description="Disordered" evidence="7">
    <location>
        <begin position="118"/>
        <end position="150"/>
    </location>
</feature>
<sequence>MQEQATCFTSPRVFPTATTPRTWHPHVYGKPPKQPTPHFIADILGWAECAHGDSICDGTTSAMLDDLDDGKVEPLNLSTTDGNRRRLTPSPLSSVGEPNCADKVAEPSVVLNGVANHFHRHPQRRPPDDGGRPAVVDSTSAVKSSSTPHAMINLTVDPALTKVSLESPSSTQHKSNKRSRKDKDNAKANQSDTNSSNGDNALDKVKKKKARTTFTGRQIFELEKQFEIKKYLSSSERAEMAKLLNVTETQVKIWFQNRRTKWKKQDNVSTAEVSEHKSANDKGQHKAGKASKENGTNGKEAVNGTTNAPSIFSTNSNSSTSSTASGSSATTRDTMELRKCSSSEPVVSDEVDKVGSDGKDSTVRSPRGSPALSSGSTSITECSDSNKKIINGEQECPMDSP</sequence>
<feature type="compositionally biased region" description="Polar residues" evidence="7">
    <location>
        <begin position="371"/>
        <end position="383"/>
    </location>
</feature>
<keyword evidence="4 5" id="KW-0539">Nucleus</keyword>
<dbReference type="EMBL" id="JH431226">
    <property type="status" value="NOT_ANNOTATED_CDS"/>
    <property type="molecule type" value="Genomic_DNA"/>
</dbReference>
<reference evidence="9" key="2">
    <citation type="submission" date="2015-02" db="UniProtKB">
        <authorList>
            <consortium name="EnsemblMetazoa"/>
        </authorList>
    </citation>
    <scope>IDENTIFICATION</scope>
</reference>
<feature type="compositionally biased region" description="Polar residues" evidence="7">
    <location>
        <begin position="187"/>
        <end position="199"/>
    </location>
</feature>
<dbReference type="GO" id="GO:0005634">
    <property type="term" value="C:nucleus"/>
    <property type="evidence" value="ECO:0007669"/>
    <property type="project" value="UniProtKB-SubCell"/>
</dbReference>
<evidence type="ECO:0000256" key="2">
    <source>
        <dbReference type="ARBA" id="ARBA00023125"/>
    </source>
</evidence>
<evidence type="ECO:0000256" key="5">
    <source>
        <dbReference type="PROSITE-ProRule" id="PRU00108"/>
    </source>
</evidence>
<dbReference type="GO" id="GO:0000981">
    <property type="term" value="F:DNA-binding transcription factor activity, RNA polymerase II-specific"/>
    <property type="evidence" value="ECO:0007669"/>
    <property type="project" value="InterPro"/>
</dbReference>
<feature type="compositionally biased region" description="Polar residues" evidence="7">
    <location>
        <begin position="293"/>
        <end position="312"/>
    </location>
</feature>
<feature type="compositionally biased region" description="Low complexity" evidence="7">
    <location>
        <begin position="313"/>
        <end position="331"/>
    </location>
</feature>
<evidence type="ECO:0000313" key="10">
    <source>
        <dbReference type="Proteomes" id="UP000014500"/>
    </source>
</evidence>
<evidence type="ECO:0000256" key="6">
    <source>
        <dbReference type="RuleBase" id="RU000682"/>
    </source>
</evidence>
<dbReference type="OMA" id="VAIRTWH"/>
<evidence type="ECO:0000256" key="1">
    <source>
        <dbReference type="ARBA" id="ARBA00004123"/>
    </source>
</evidence>
<dbReference type="PANTHER" id="PTHR45664">
    <property type="entry name" value="PROTEIN ZERKNUELLT 1-RELATED"/>
    <property type="match status" value="1"/>
</dbReference>
<accession>T1INX4</accession>
<dbReference type="FunFam" id="1.10.10.60:FF:000440">
    <property type="entry name" value="NK7.1, isoform A"/>
    <property type="match status" value="1"/>
</dbReference>
<dbReference type="CDD" id="cd00086">
    <property type="entry name" value="homeodomain"/>
    <property type="match status" value="1"/>
</dbReference>
<dbReference type="AlphaFoldDB" id="T1INX4"/>
<dbReference type="GO" id="GO:0045944">
    <property type="term" value="P:positive regulation of transcription by RNA polymerase II"/>
    <property type="evidence" value="ECO:0007669"/>
    <property type="project" value="UniProtKB-ARBA"/>
</dbReference>
<dbReference type="STRING" id="126957.T1INX4"/>
<dbReference type="eggNOG" id="KOG0485">
    <property type="taxonomic scope" value="Eukaryota"/>
</dbReference>
<reference evidence="10" key="1">
    <citation type="submission" date="2011-05" db="EMBL/GenBank/DDBJ databases">
        <authorList>
            <person name="Richards S.R."/>
            <person name="Qu J."/>
            <person name="Jiang H."/>
            <person name="Jhangiani S.N."/>
            <person name="Agravi P."/>
            <person name="Goodspeed R."/>
            <person name="Gross S."/>
            <person name="Mandapat C."/>
            <person name="Jackson L."/>
            <person name="Mathew T."/>
            <person name="Pu L."/>
            <person name="Thornton R."/>
            <person name="Saada N."/>
            <person name="Wilczek-Boney K.B."/>
            <person name="Lee S."/>
            <person name="Kovar C."/>
            <person name="Wu Y."/>
            <person name="Scherer S.E."/>
            <person name="Worley K.C."/>
            <person name="Muzny D.M."/>
            <person name="Gibbs R."/>
        </authorList>
    </citation>
    <scope>NUCLEOTIDE SEQUENCE</scope>
    <source>
        <strain evidence="10">Brora</strain>
    </source>
</reference>
<feature type="region of interest" description="Disordered" evidence="7">
    <location>
        <begin position="163"/>
        <end position="209"/>
    </location>
</feature>
<feature type="DNA-binding region" description="Homeobox" evidence="5">
    <location>
        <begin position="207"/>
        <end position="266"/>
    </location>
</feature>
<feature type="region of interest" description="Disordered" evidence="7">
    <location>
        <begin position="261"/>
        <end position="401"/>
    </location>
</feature>
<dbReference type="PROSITE" id="PS50071">
    <property type="entry name" value="HOMEOBOX_2"/>
    <property type="match status" value="1"/>
</dbReference>
<keyword evidence="10" id="KW-1185">Reference proteome</keyword>
<feature type="compositionally biased region" description="Polar residues" evidence="7">
    <location>
        <begin position="164"/>
        <end position="173"/>
    </location>
</feature>
<dbReference type="InterPro" id="IPR009057">
    <property type="entry name" value="Homeodomain-like_sf"/>
</dbReference>
<name>T1INX4_STRMM</name>
<evidence type="ECO:0000256" key="7">
    <source>
        <dbReference type="SAM" id="MobiDB-lite"/>
    </source>
</evidence>
<dbReference type="Pfam" id="PF00046">
    <property type="entry name" value="Homeodomain"/>
    <property type="match status" value="1"/>
</dbReference>
<dbReference type="EnsemblMetazoa" id="SMAR002713-RA">
    <property type="protein sequence ID" value="SMAR002713-PA"/>
    <property type="gene ID" value="SMAR002713"/>
</dbReference>
<evidence type="ECO:0000259" key="8">
    <source>
        <dbReference type="PROSITE" id="PS50071"/>
    </source>
</evidence>
<dbReference type="SMART" id="SM00389">
    <property type="entry name" value="HOX"/>
    <property type="match status" value="1"/>
</dbReference>
<keyword evidence="2 5" id="KW-0238">DNA-binding</keyword>
<dbReference type="PANTHER" id="PTHR45664:SF12">
    <property type="entry name" value="PANCREAS_DUODENUM HOMEOBOX PROTEIN 1"/>
    <property type="match status" value="1"/>
</dbReference>
<feature type="domain" description="Homeobox" evidence="8">
    <location>
        <begin position="205"/>
        <end position="265"/>
    </location>
</feature>
<dbReference type="InterPro" id="IPR020479">
    <property type="entry name" value="HD_metazoa"/>
</dbReference>
<dbReference type="SUPFAM" id="SSF46689">
    <property type="entry name" value="Homeodomain-like"/>
    <property type="match status" value="1"/>
</dbReference>
<dbReference type="Proteomes" id="UP000014500">
    <property type="component" value="Unassembled WGS sequence"/>
</dbReference>
<organism evidence="9 10">
    <name type="scientific">Strigamia maritima</name>
    <name type="common">European centipede</name>
    <name type="synonym">Geophilus maritimus</name>
    <dbReference type="NCBI Taxonomy" id="126957"/>
    <lineage>
        <taxon>Eukaryota</taxon>
        <taxon>Metazoa</taxon>
        <taxon>Ecdysozoa</taxon>
        <taxon>Arthropoda</taxon>
        <taxon>Myriapoda</taxon>
        <taxon>Chilopoda</taxon>
        <taxon>Pleurostigmophora</taxon>
        <taxon>Geophilomorpha</taxon>
        <taxon>Linotaeniidae</taxon>
        <taxon>Strigamia</taxon>
    </lineage>
</organism>
<feature type="compositionally biased region" description="Basic and acidic residues" evidence="7">
    <location>
        <begin position="273"/>
        <end position="284"/>
    </location>
</feature>
<protein>
    <recommendedName>
        <fullName evidence="8">Homeobox domain-containing protein</fullName>
    </recommendedName>
</protein>
<keyword evidence="3 5" id="KW-0371">Homeobox</keyword>
<comment type="subcellular location">
    <subcellularLocation>
        <location evidence="1 5 6">Nucleus</location>
    </subcellularLocation>
</comment>
<dbReference type="InterPro" id="IPR017970">
    <property type="entry name" value="Homeobox_CS"/>
</dbReference>
<evidence type="ECO:0000256" key="3">
    <source>
        <dbReference type="ARBA" id="ARBA00023155"/>
    </source>
</evidence>
<dbReference type="HOGENOM" id="CLU_840059_0_0_1"/>
<feature type="region of interest" description="Disordered" evidence="7">
    <location>
        <begin position="75"/>
        <end position="100"/>
    </location>
</feature>
<proteinExistence type="predicted"/>
<dbReference type="GO" id="GO:0000978">
    <property type="term" value="F:RNA polymerase II cis-regulatory region sequence-specific DNA binding"/>
    <property type="evidence" value="ECO:0007669"/>
    <property type="project" value="TreeGrafter"/>
</dbReference>
<feature type="compositionally biased region" description="Basic and acidic residues" evidence="7">
    <location>
        <begin position="350"/>
        <end position="362"/>
    </location>
</feature>
<dbReference type="PRINTS" id="PR00024">
    <property type="entry name" value="HOMEOBOX"/>
</dbReference>